<dbReference type="GO" id="GO:0008725">
    <property type="term" value="F:DNA-3-methyladenine glycosylase activity"/>
    <property type="evidence" value="ECO:0007669"/>
    <property type="project" value="TreeGrafter"/>
</dbReference>
<keyword evidence="5" id="KW-0234">DNA repair</keyword>
<dbReference type="PANTHER" id="PTHR43003:SF5">
    <property type="entry name" value="DNA-3-METHYLADENINE GLYCOSYLASE"/>
    <property type="match status" value="1"/>
</dbReference>
<dbReference type="OrthoDB" id="9785929at2"/>
<protein>
    <recommendedName>
        <fullName evidence="3">DNA-3-methyladenine glycosylase II</fullName>
        <ecNumber evidence="3">3.2.2.21</ecNumber>
    </recommendedName>
</protein>
<comment type="catalytic activity">
    <reaction evidence="1">
        <text>Hydrolysis of alkylated DNA, releasing 3-methyladenine, 3-methylguanine, 7-methylguanine and 7-methyladenine.</text>
        <dbReference type="EC" id="3.2.2.21"/>
    </reaction>
</comment>
<dbReference type="InterPro" id="IPR051912">
    <property type="entry name" value="Alkylbase_DNA_Glycosylase/TA"/>
</dbReference>
<name>A0A1M5GV51_9BACT</name>
<dbReference type="RefSeq" id="WP_073046645.1">
    <property type="nucleotide sequence ID" value="NZ_FQUO01000017.1"/>
</dbReference>
<dbReference type="GO" id="GO:0032131">
    <property type="term" value="F:alkylated DNA binding"/>
    <property type="evidence" value="ECO:0007669"/>
    <property type="project" value="TreeGrafter"/>
</dbReference>
<proteinExistence type="inferred from homology"/>
<dbReference type="GO" id="GO:0006307">
    <property type="term" value="P:DNA alkylation repair"/>
    <property type="evidence" value="ECO:0007669"/>
    <property type="project" value="TreeGrafter"/>
</dbReference>
<evidence type="ECO:0000313" key="8">
    <source>
        <dbReference type="Proteomes" id="UP000184368"/>
    </source>
</evidence>
<keyword evidence="8" id="KW-1185">Reference proteome</keyword>
<comment type="similarity">
    <text evidence="2">Belongs to the alkylbase DNA glycosidase AlkA family.</text>
</comment>
<dbReference type="PROSITE" id="PS00516">
    <property type="entry name" value="ALKYLBASE_DNA_GLYCOS"/>
    <property type="match status" value="1"/>
</dbReference>
<dbReference type="InterPro" id="IPR011257">
    <property type="entry name" value="DNA_glycosylase"/>
</dbReference>
<evidence type="ECO:0000313" key="7">
    <source>
        <dbReference type="EMBL" id="SHG07636.1"/>
    </source>
</evidence>
<dbReference type="CDD" id="cd00056">
    <property type="entry name" value="ENDO3c"/>
    <property type="match status" value="1"/>
</dbReference>
<evidence type="ECO:0000259" key="6">
    <source>
        <dbReference type="SMART" id="SM00478"/>
    </source>
</evidence>
<dbReference type="EMBL" id="FQUO01000017">
    <property type="protein sequence ID" value="SHG07636.1"/>
    <property type="molecule type" value="Genomic_DNA"/>
</dbReference>
<dbReference type="InterPro" id="IPR003265">
    <property type="entry name" value="HhH-GPD_domain"/>
</dbReference>
<dbReference type="Pfam" id="PF00730">
    <property type="entry name" value="HhH-GPD"/>
    <property type="match status" value="1"/>
</dbReference>
<dbReference type="FunFam" id="1.10.340.30:FF:000004">
    <property type="entry name" value="DNA-3-methyladenine glycosylase II"/>
    <property type="match status" value="1"/>
</dbReference>
<reference evidence="7 8" key="1">
    <citation type="submission" date="2016-11" db="EMBL/GenBank/DDBJ databases">
        <authorList>
            <person name="Jaros S."/>
            <person name="Januszkiewicz K."/>
            <person name="Wedrychowicz H."/>
        </authorList>
    </citation>
    <scope>NUCLEOTIDE SEQUENCE [LARGE SCALE GENOMIC DNA]</scope>
    <source>
        <strain evidence="7 8">DSM 26897</strain>
    </source>
</reference>
<evidence type="ECO:0000256" key="1">
    <source>
        <dbReference type="ARBA" id="ARBA00000086"/>
    </source>
</evidence>
<dbReference type="GO" id="GO:0006285">
    <property type="term" value="P:base-excision repair, AP site formation"/>
    <property type="evidence" value="ECO:0007669"/>
    <property type="project" value="TreeGrafter"/>
</dbReference>
<dbReference type="SUPFAM" id="SSF48150">
    <property type="entry name" value="DNA-glycosylase"/>
    <property type="match status" value="1"/>
</dbReference>
<organism evidence="7 8">
    <name type="scientific">Cnuella takakiae</name>
    <dbReference type="NCBI Taxonomy" id="1302690"/>
    <lineage>
        <taxon>Bacteria</taxon>
        <taxon>Pseudomonadati</taxon>
        <taxon>Bacteroidota</taxon>
        <taxon>Chitinophagia</taxon>
        <taxon>Chitinophagales</taxon>
        <taxon>Chitinophagaceae</taxon>
        <taxon>Cnuella</taxon>
    </lineage>
</organism>
<dbReference type="GO" id="GO:0043916">
    <property type="term" value="F:DNA-7-methylguanine glycosylase activity"/>
    <property type="evidence" value="ECO:0007669"/>
    <property type="project" value="TreeGrafter"/>
</dbReference>
<dbReference type="Gene3D" id="1.10.1670.40">
    <property type="match status" value="1"/>
</dbReference>
<gene>
    <name evidence="7" type="ORF">SAMN05444008_11773</name>
</gene>
<dbReference type="EC" id="3.2.2.21" evidence="3"/>
<dbReference type="SMART" id="SM00478">
    <property type="entry name" value="ENDO3c"/>
    <property type="match status" value="1"/>
</dbReference>
<evidence type="ECO:0000256" key="4">
    <source>
        <dbReference type="ARBA" id="ARBA00022763"/>
    </source>
</evidence>
<keyword evidence="4" id="KW-0227">DNA damage</keyword>
<dbReference type="InterPro" id="IPR000035">
    <property type="entry name" value="Alkylbase_DNA_glycsylse_CS"/>
</dbReference>
<evidence type="ECO:0000256" key="5">
    <source>
        <dbReference type="ARBA" id="ARBA00023204"/>
    </source>
</evidence>
<dbReference type="PANTHER" id="PTHR43003">
    <property type="entry name" value="DNA-3-METHYLADENINE GLYCOSYLASE"/>
    <property type="match status" value="1"/>
</dbReference>
<dbReference type="Gene3D" id="1.10.340.30">
    <property type="entry name" value="Hypothetical protein, domain 2"/>
    <property type="match status" value="1"/>
</dbReference>
<evidence type="ECO:0000256" key="3">
    <source>
        <dbReference type="ARBA" id="ARBA00012000"/>
    </source>
</evidence>
<dbReference type="GO" id="GO:0032993">
    <property type="term" value="C:protein-DNA complex"/>
    <property type="evidence" value="ECO:0007669"/>
    <property type="project" value="TreeGrafter"/>
</dbReference>
<feature type="domain" description="HhH-GPD" evidence="6">
    <location>
        <begin position="40"/>
        <end position="197"/>
    </location>
</feature>
<accession>A0A1M5GV51</accession>
<dbReference type="Proteomes" id="UP000184368">
    <property type="component" value="Unassembled WGS sequence"/>
</dbReference>
<sequence length="198" mass="22837">MHYLEHLNRDPQLAAAIQNQEPVVLKERSNFCLRLCASIMSQQLSTKVAEVLFRRFLELFGGNEPSPQQIAATPHEVLRGIGLSNAKANYVLNVAAFFQEHSLADDRLRSMDNEELIGLLTQIKGVGRWTVEMLLMFTLGREDVFAPDDYGIQMAMKQIYKLDDSNKKAFRQQMVAIAEVWKPYRTYACLHLWRYKDK</sequence>
<dbReference type="AlphaFoldDB" id="A0A1M5GV51"/>
<dbReference type="STRING" id="1302690.BUE76_02415"/>
<evidence type="ECO:0000256" key="2">
    <source>
        <dbReference type="ARBA" id="ARBA00010817"/>
    </source>
</evidence>